<proteinExistence type="predicted"/>
<dbReference type="AlphaFoldDB" id="E4X2E4"/>
<gene>
    <name evidence="1" type="ORF">GSOID_T00017049001</name>
</gene>
<dbReference type="InParanoid" id="E4X2E4"/>
<reference evidence="1" key="1">
    <citation type="journal article" date="2010" name="Science">
        <title>Plasticity of animal genome architecture unmasked by rapid evolution of a pelagic tunicate.</title>
        <authorList>
            <person name="Denoeud F."/>
            <person name="Henriet S."/>
            <person name="Mungpakdee S."/>
            <person name="Aury J.M."/>
            <person name="Da Silva C."/>
            <person name="Brinkmann H."/>
            <person name="Mikhaleva J."/>
            <person name="Olsen L.C."/>
            <person name="Jubin C."/>
            <person name="Canestro C."/>
            <person name="Bouquet J.M."/>
            <person name="Danks G."/>
            <person name="Poulain J."/>
            <person name="Campsteijn C."/>
            <person name="Adamski M."/>
            <person name="Cross I."/>
            <person name="Yadetie F."/>
            <person name="Muffato M."/>
            <person name="Louis A."/>
            <person name="Butcher S."/>
            <person name="Tsagkogeorga G."/>
            <person name="Konrad A."/>
            <person name="Singh S."/>
            <person name="Jensen M.F."/>
            <person name="Cong E.H."/>
            <person name="Eikeseth-Otteraa H."/>
            <person name="Noel B."/>
            <person name="Anthouard V."/>
            <person name="Porcel B.M."/>
            <person name="Kachouri-Lafond R."/>
            <person name="Nishino A."/>
            <person name="Ugolini M."/>
            <person name="Chourrout P."/>
            <person name="Nishida H."/>
            <person name="Aasland R."/>
            <person name="Huzurbazar S."/>
            <person name="Westhof E."/>
            <person name="Delsuc F."/>
            <person name="Lehrach H."/>
            <person name="Reinhardt R."/>
            <person name="Weissenbach J."/>
            <person name="Roy S.W."/>
            <person name="Artiguenave F."/>
            <person name="Postlethwait J.H."/>
            <person name="Manak J.R."/>
            <person name="Thompson E.M."/>
            <person name="Jaillon O."/>
            <person name="Du Pasquier L."/>
            <person name="Boudinot P."/>
            <person name="Liberles D.A."/>
            <person name="Volff J.N."/>
            <person name="Philippe H."/>
            <person name="Lenhard B."/>
            <person name="Roest Crollius H."/>
            <person name="Wincker P."/>
            <person name="Chourrout D."/>
        </authorList>
    </citation>
    <scope>NUCLEOTIDE SEQUENCE [LARGE SCALE GENOMIC DNA]</scope>
</reference>
<dbReference type="EMBL" id="FN653022">
    <property type="protein sequence ID" value="CBY07377.1"/>
    <property type="molecule type" value="Genomic_DNA"/>
</dbReference>
<sequence>MEDKETQVYWDQINEQKAKKRISSVYQKNKKLKEIKKADGFSIIPELMLKFPAHPKGRDIGNSGSATFAVEFQTAGVGLGLEYERRRQLDNQATQLLQPTSFWLAGEILKMFEKNDNIAAVGRGYDEMSNQGRRNIFLLMNFQRREREKPIEKAIESWEKLMKEPIIKSMTMSELKRNDFKKISRLLDNIAESRRKGIFIGPMNFGEDKWEQIQTILNEPI</sequence>
<keyword evidence="2" id="KW-1185">Reference proteome</keyword>
<organism evidence="1">
    <name type="scientific">Oikopleura dioica</name>
    <name type="common">Tunicate</name>
    <dbReference type="NCBI Taxonomy" id="34765"/>
    <lineage>
        <taxon>Eukaryota</taxon>
        <taxon>Metazoa</taxon>
        <taxon>Chordata</taxon>
        <taxon>Tunicata</taxon>
        <taxon>Appendicularia</taxon>
        <taxon>Copelata</taxon>
        <taxon>Oikopleuridae</taxon>
        <taxon>Oikopleura</taxon>
    </lineage>
</organism>
<dbReference type="Proteomes" id="UP000001307">
    <property type="component" value="Unassembled WGS sequence"/>
</dbReference>
<evidence type="ECO:0000313" key="2">
    <source>
        <dbReference type="Proteomes" id="UP000001307"/>
    </source>
</evidence>
<evidence type="ECO:0000313" key="1">
    <source>
        <dbReference type="EMBL" id="CBY07377.1"/>
    </source>
</evidence>
<protein>
    <submittedName>
        <fullName evidence="1">Uncharacterized protein</fullName>
    </submittedName>
</protein>
<name>E4X2E4_OIKDI</name>
<accession>E4X2E4</accession>